<keyword evidence="6 8" id="KW-0106">Calcium</keyword>
<dbReference type="GO" id="GO:0030570">
    <property type="term" value="F:pectate lyase activity"/>
    <property type="evidence" value="ECO:0007669"/>
    <property type="project" value="UniProtKB-EC"/>
</dbReference>
<feature type="compositionally biased region" description="Basic residues" evidence="9">
    <location>
        <begin position="1"/>
        <end position="18"/>
    </location>
</feature>
<comment type="similarity">
    <text evidence="8">Belongs to the polysaccharide lyase 1 family.</text>
</comment>
<name>A0A5A7RJ83_STRAF</name>
<dbReference type="PANTHER" id="PTHR31683">
    <property type="entry name" value="PECTATE LYASE 18-RELATED"/>
    <property type="match status" value="1"/>
</dbReference>
<comment type="cofactor">
    <cofactor evidence="8">
        <name>Ca(2+)</name>
        <dbReference type="ChEBI" id="CHEBI:29108"/>
    </cofactor>
    <text evidence="8">Binds 1 Ca(2+) ion. Required for its activity.</text>
</comment>
<dbReference type="EMBL" id="BKCP01013181">
    <property type="protein sequence ID" value="GER57287.1"/>
    <property type="molecule type" value="Genomic_DNA"/>
</dbReference>
<comment type="caution">
    <text evidence="11">The sequence shown here is derived from an EMBL/GenBank/DDBJ whole genome shotgun (WGS) entry which is preliminary data.</text>
</comment>
<dbReference type="SUPFAM" id="SSF51126">
    <property type="entry name" value="Pectin lyase-like"/>
    <property type="match status" value="1"/>
</dbReference>
<evidence type="ECO:0000256" key="3">
    <source>
        <dbReference type="ARBA" id="ARBA00012272"/>
    </source>
</evidence>
<accession>A0A5A7RJ83</accession>
<evidence type="ECO:0000259" key="10">
    <source>
        <dbReference type="SMART" id="SM00656"/>
    </source>
</evidence>
<evidence type="ECO:0000256" key="8">
    <source>
        <dbReference type="RuleBase" id="RU361123"/>
    </source>
</evidence>
<dbReference type="EC" id="4.2.2.2" evidence="3 8"/>
<feature type="compositionally biased region" description="Polar residues" evidence="9">
    <location>
        <begin position="25"/>
        <end position="35"/>
    </location>
</feature>
<dbReference type="Gene3D" id="2.160.20.10">
    <property type="entry name" value="Single-stranded right-handed beta-helix, Pectin lyase-like"/>
    <property type="match status" value="1"/>
</dbReference>
<evidence type="ECO:0000256" key="1">
    <source>
        <dbReference type="ARBA" id="ARBA00000695"/>
    </source>
</evidence>
<feature type="region of interest" description="Disordered" evidence="9">
    <location>
        <begin position="1"/>
        <end position="39"/>
    </location>
</feature>
<dbReference type="UniPathway" id="UPA00545">
    <property type="reaction ID" value="UER00824"/>
</dbReference>
<evidence type="ECO:0000313" key="12">
    <source>
        <dbReference type="Proteomes" id="UP000325081"/>
    </source>
</evidence>
<dbReference type="Proteomes" id="UP000325081">
    <property type="component" value="Unassembled WGS sequence"/>
</dbReference>
<evidence type="ECO:0000256" key="4">
    <source>
        <dbReference type="ARBA" id="ARBA00022723"/>
    </source>
</evidence>
<keyword evidence="7 8" id="KW-0456">Lyase</keyword>
<reference evidence="12" key="1">
    <citation type="journal article" date="2019" name="Curr. Biol.">
        <title>Genome Sequence of Striga asiatica Provides Insight into the Evolution of Plant Parasitism.</title>
        <authorList>
            <person name="Yoshida S."/>
            <person name="Kim S."/>
            <person name="Wafula E.K."/>
            <person name="Tanskanen J."/>
            <person name="Kim Y.M."/>
            <person name="Honaas L."/>
            <person name="Yang Z."/>
            <person name="Spallek T."/>
            <person name="Conn C.E."/>
            <person name="Ichihashi Y."/>
            <person name="Cheong K."/>
            <person name="Cui S."/>
            <person name="Der J.P."/>
            <person name="Gundlach H."/>
            <person name="Jiao Y."/>
            <person name="Hori C."/>
            <person name="Ishida J.K."/>
            <person name="Kasahara H."/>
            <person name="Kiba T."/>
            <person name="Kim M.S."/>
            <person name="Koo N."/>
            <person name="Laohavisit A."/>
            <person name="Lee Y.H."/>
            <person name="Lumba S."/>
            <person name="McCourt P."/>
            <person name="Mortimer J.C."/>
            <person name="Mutuku J.M."/>
            <person name="Nomura T."/>
            <person name="Sasaki-Sekimoto Y."/>
            <person name="Seto Y."/>
            <person name="Wang Y."/>
            <person name="Wakatake T."/>
            <person name="Sakakibara H."/>
            <person name="Demura T."/>
            <person name="Yamaguchi S."/>
            <person name="Yoneyama K."/>
            <person name="Manabe R.I."/>
            <person name="Nelson D.C."/>
            <person name="Schulman A.H."/>
            <person name="Timko M.P."/>
            <person name="dePamphilis C.W."/>
            <person name="Choi D."/>
            <person name="Shirasu K."/>
        </authorList>
    </citation>
    <scope>NUCLEOTIDE SEQUENCE [LARGE SCALE GENOMIC DNA]</scope>
    <source>
        <strain evidence="12">cv. UVA1</strain>
    </source>
</reference>
<keyword evidence="12" id="KW-1185">Reference proteome</keyword>
<dbReference type="InterPro" id="IPR012334">
    <property type="entry name" value="Pectin_lyas_fold"/>
</dbReference>
<dbReference type="SMART" id="SM00656">
    <property type="entry name" value="Amb_all"/>
    <property type="match status" value="1"/>
</dbReference>
<evidence type="ECO:0000256" key="9">
    <source>
        <dbReference type="SAM" id="MobiDB-lite"/>
    </source>
</evidence>
<dbReference type="PRINTS" id="PR00807">
    <property type="entry name" value="AMBALLERGEN"/>
</dbReference>
<dbReference type="InterPro" id="IPR011050">
    <property type="entry name" value="Pectin_lyase_fold/virulence"/>
</dbReference>
<sequence>MGNHHGRHSNPGHRHQTNRPHPYNHGQQPVNSAPAISTPIANPDMGLRLPYGHVDSCLRALAGQAEGFGRFAVGGLNGAVYCVTTLADDGPGSLRDACRKNEPLWIIFDVSGTIELSSYLSVSSYKTIDGRGQRVKLTGKGLRLKECEHVIICNLIFEGGRGHDVDGIQIKPNSSHIWIDRCSLSDYDDGLIDITRGSTDITISRCYFANHDKTMLIGADPSHTGDRCMRLTIHHCFFDGTRQRQPRVRFGKVHLYNNYTRNWGIYAVCASVESQIYSQCNIYEAGQKKVAFKYYTEKASDKDSECTGIVKSEGDLFVSGTQHGLMSLSTETCIFHPSEYYETWTVEAPTDELKHFLQHCTGWQNIQRPADLPIS</sequence>
<proteinExistence type="inferred from homology"/>
<organism evidence="11 12">
    <name type="scientific">Striga asiatica</name>
    <name type="common">Asiatic witchweed</name>
    <name type="synonym">Buchnera asiatica</name>
    <dbReference type="NCBI Taxonomy" id="4170"/>
    <lineage>
        <taxon>Eukaryota</taxon>
        <taxon>Viridiplantae</taxon>
        <taxon>Streptophyta</taxon>
        <taxon>Embryophyta</taxon>
        <taxon>Tracheophyta</taxon>
        <taxon>Spermatophyta</taxon>
        <taxon>Magnoliopsida</taxon>
        <taxon>eudicotyledons</taxon>
        <taxon>Gunneridae</taxon>
        <taxon>Pentapetalae</taxon>
        <taxon>asterids</taxon>
        <taxon>lamiids</taxon>
        <taxon>Lamiales</taxon>
        <taxon>Orobanchaceae</taxon>
        <taxon>Buchnereae</taxon>
        <taxon>Striga</taxon>
    </lineage>
</organism>
<dbReference type="AlphaFoldDB" id="A0A5A7RJ83"/>
<comment type="catalytic activity">
    <reaction evidence="1 8">
        <text>Eliminative cleavage of (1-&gt;4)-alpha-D-galacturonan to give oligosaccharides with 4-deoxy-alpha-D-galact-4-enuronosyl groups at their non-reducing ends.</text>
        <dbReference type="EC" id="4.2.2.2"/>
    </reaction>
</comment>
<dbReference type="PANTHER" id="PTHR31683:SF113">
    <property type="entry name" value="PECTATE LYASE"/>
    <property type="match status" value="1"/>
</dbReference>
<dbReference type="OrthoDB" id="1637350at2759"/>
<dbReference type="Pfam" id="PF00544">
    <property type="entry name" value="Pectate_lyase_4"/>
    <property type="match status" value="1"/>
</dbReference>
<evidence type="ECO:0000256" key="6">
    <source>
        <dbReference type="ARBA" id="ARBA00022837"/>
    </source>
</evidence>
<dbReference type="InterPro" id="IPR002022">
    <property type="entry name" value="Pec_lyase"/>
</dbReference>
<feature type="domain" description="Pectate lyase" evidence="10">
    <location>
        <begin position="91"/>
        <end position="289"/>
    </location>
</feature>
<keyword evidence="5" id="KW-0732">Signal</keyword>
<dbReference type="GO" id="GO:0045490">
    <property type="term" value="P:pectin catabolic process"/>
    <property type="evidence" value="ECO:0007669"/>
    <property type="project" value="UniProtKB-UniPathway"/>
</dbReference>
<evidence type="ECO:0000256" key="2">
    <source>
        <dbReference type="ARBA" id="ARBA00005220"/>
    </source>
</evidence>
<dbReference type="InterPro" id="IPR045032">
    <property type="entry name" value="PEL"/>
</dbReference>
<evidence type="ECO:0000256" key="5">
    <source>
        <dbReference type="ARBA" id="ARBA00022729"/>
    </source>
</evidence>
<comment type="pathway">
    <text evidence="2 8">Glycan metabolism; pectin degradation; 2-dehydro-3-deoxy-D-gluconate from pectin: step 2/5.</text>
</comment>
<dbReference type="InterPro" id="IPR018082">
    <property type="entry name" value="AmbAllergen"/>
</dbReference>
<evidence type="ECO:0000256" key="7">
    <source>
        <dbReference type="ARBA" id="ARBA00023239"/>
    </source>
</evidence>
<keyword evidence="4 8" id="KW-0479">Metal-binding</keyword>
<protein>
    <recommendedName>
        <fullName evidence="3 8">Pectate lyase</fullName>
        <ecNumber evidence="3 8">4.2.2.2</ecNumber>
    </recommendedName>
</protein>
<dbReference type="GO" id="GO:0046872">
    <property type="term" value="F:metal ion binding"/>
    <property type="evidence" value="ECO:0007669"/>
    <property type="project" value="UniProtKB-KW"/>
</dbReference>
<gene>
    <name evidence="11" type="ORF">STAS_35109</name>
</gene>
<evidence type="ECO:0000313" key="11">
    <source>
        <dbReference type="EMBL" id="GER57287.1"/>
    </source>
</evidence>